<keyword evidence="1" id="KW-0812">Transmembrane</keyword>
<dbReference type="AlphaFoldDB" id="A0A9N9RZ04"/>
<evidence type="ECO:0008006" key="4">
    <source>
        <dbReference type="Google" id="ProtNLM"/>
    </source>
</evidence>
<organism evidence="2 3">
    <name type="scientific">Chironomus riparius</name>
    <dbReference type="NCBI Taxonomy" id="315576"/>
    <lineage>
        <taxon>Eukaryota</taxon>
        <taxon>Metazoa</taxon>
        <taxon>Ecdysozoa</taxon>
        <taxon>Arthropoda</taxon>
        <taxon>Hexapoda</taxon>
        <taxon>Insecta</taxon>
        <taxon>Pterygota</taxon>
        <taxon>Neoptera</taxon>
        <taxon>Endopterygota</taxon>
        <taxon>Diptera</taxon>
        <taxon>Nematocera</taxon>
        <taxon>Chironomoidea</taxon>
        <taxon>Chironomidae</taxon>
        <taxon>Chironominae</taxon>
        <taxon>Chironomus</taxon>
    </lineage>
</organism>
<dbReference type="PANTHER" id="PTHR21780:SF0">
    <property type="entry name" value="TRANSMEMBRANE PROTEIN 209"/>
    <property type="match status" value="1"/>
</dbReference>
<dbReference type="PANTHER" id="PTHR21780">
    <property type="entry name" value="TRANSMEMBRANE PROTEIN 209"/>
    <property type="match status" value="1"/>
</dbReference>
<evidence type="ECO:0000313" key="2">
    <source>
        <dbReference type="EMBL" id="CAG9805176.1"/>
    </source>
</evidence>
<protein>
    <recommendedName>
        <fullName evidence="4">Transmembrane protein 209</fullName>
    </recommendedName>
</protein>
<evidence type="ECO:0000256" key="1">
    <source>
        <dbReference type="SAM" id="Phobius"/>
    </source>
</evidence>
<keyword evidence="1" id="KW-1133">Transmembrane helix</keyword>
<dbReference type="Proteomes" id="UP001153620">
    <property type="component" value="Chromosome 2"/>
</dbReference>
<dbReference type="EMBL" id="OU895878">
    <property type="protein sequence ID" value="CAG9805176.1"/>
    <property type="molecule type" value="Genomic_DNA"/>
</dbReference>
<feature type="transmembrane region" description="Helical" evidence="1">
    <location>
        <begin position="51"/>
        <end position="76"/>
    </location>
</feature>
<dbReference type="InterPro" id="IPR019176">
    <property type="entry name" value="Cytochrome_B561-rel"/>
</dbReference>
<keyword evidence="3" id="KW-1185">Reference proteome</keyword>
<dbReference type="Pfam" id="PF09786">
    <property type="entry name" value="CytochromB561_N"/>
    <property type="match status" value="1"/>
</dbReference>
<evidence type="ECO:0000313" key="3">
    <source>
        <dbReference type="Proteomes" id="UP001153620"/>
    </source>
</evidence>
<name>A0A9N9RZ04_9DIPT</name>
<reference evidence="2" key="1">
    <citation type="submission" date="2022-01" db="EMBL/GenBank/DDBJ databases">
        <authorList>
            <person name="King R."/>
        </authorList>
    </citation>
    <scope>NUCLEOTIDE SEQUENCE</scope>
</reference>
<keyword evidence="1" id="KW-0472">Membrane</keyword>
<reference evidence="2" key="2">
    <citation type="submission" date="2022-10" db="EMBL/GenBank/DDBJ databases">
        <authorList>
            <consortium name="ENA_rothamsted_submissions"/>
            <consortium name="culmorum"/>
            <person name="King R."/>
        </authorList>
    </citation>
    <scope>NUCLEOTIDE SEQUENCE</scope>
</reference>
<proteinExistence type="predicted"/>
<sequence length="506" mass="58306">MHKTQLINKTLDLHLAEIKRKSSLKWISFNFLILSVLVFDIYKTDNISDKFYWIEVTASIIILCSLLKNIITYLYYTWFNEEIACENEEQRILLSLNKSNSFVKAPSTNKLCKQETNDMLTGNIRNLSWQNYAEPTTSNLSQHTSWMSNTSIGSYDSTLTHHSDASYSFQSPSRFNKSDFITDRKRMEEYLNDVTDQEKRIASAAEAQSNFVSSFNSFWGSFDVNGFVSSLKNLTYQLSPHNKQSLRDESFSNKDEEHAEIIRKMSANKLSNYVANLKMYIHKTILEPLVHAIDDTDKAFEQRGFTDMKIGHVGIERLKKIASSNQQLIQFVPTLPKLIPFLELTTNQEFLVQRFRELAKGSCLKNYKFTSSTFDPSNQNDHKPNDAGILFHLFCCYLDSQLQPVPDISRPFYNRYVIIGDSKKTNVDHYVKEATRNKSKCAILCSNPITPKFNFVTDKIHGSSHDRNNLFYVIIQFLFHLKSDGMMLETVSLGKSGLNLINVIED</sequence>
<gene>
    <name evidence="2" type="ORF">CHIRRI_LOCUS8053</name>
</gene>
<accession>A0A9N9RZ04</accession>
<dbReference type="GO" id="GO:0016020">
    <property type="term" value="C:membrane"/>
    <property type="evidence" value="ECO:0007669"/>
    <property type="project" value="TreeGrafter"/>
</dbReference>
<dbReference type="OrthoDB" id="509821at2759"/>